<evidence type="ECO:0000259" key="5">
    <source>
        <dbReference type="Pfam" id="PF08501"/>
    </source>
</evidence>
<dbReference type="GO" id="GO:0005829">
    <property type="term" value="C:cytosol"/>
    <property type="evidence" value="ECO:0007669"/>
    <property type="project" value="TreeGrafter"/>
</dbReference>
<dbReference type="PANTHER" id="PTHR21089">
    <property type="entry name" value="SHIKIMATE DEHYDROGENASE"/>
    <property type="match status" value="1"/>
</dbReference>
<dbReference type="InterPro" id="IPR000594">
    <property type="entry name" value="ThiF_NAD_FAD-bd"/>
</dbReference>
<dbReference type="Proteomes" id="UP000565724">
    <property type="component" value="Unassembled WGS sequence"/>
</dbReference>
<dbReference type="SUPFAM" id="SSF51735">
    <property type="entry name" value="NAD(P)-binding Rossmann-fold domains"/>
    <property type="match status" value="1"/>
</dbReference>
<dbReference type="InterPro" id="IPR036291">
    <property type="entry name" value="NAD(P)-bd_dom_sf"/>
</dbReference>
<keyword evidence="2" id="KW-0028">Amino-acid biosynthesis</keyword>
<proteinExistence type="predicted"/>
<keyword evidence="6" id="KW-0560">Oxidoreductase</keyword>
<dbReference type="EC" id="1.1.1.25" evidence="6"/>
<dbReference type="InterPro" id="IPR022893">
    <property type="entry name" value="Shikimate_DH_fam"/>
</dbReference>
<dbReference type="PANTHER" id="PTHR21089:SF1">
    <property type="entry name" value="BIFUNCTIONAL 3-DEHYDROQUINATE DEHYDRATASE_SHIKIMATE DEHYDROGENASE, CHLOROPLASTIC"/>
    <property type="match status" value="1"/>
</dbReference>
<dbReference type="GO" id="GO:0009073">
    <property type="term" value="P:aromatic amino acid family biosynthetic process"/>
    <property type="evidence" value="ECO:0007669"/>
    <property type="project" value="UniProtKB-KW"/>
</dbReference>
<protein>
    <submittedName>
        <fullName evidence="6">Shikimate dehydrogenase</fullName>
        <ecNumber evidence="6">1.1.1.25</ecNumber>
    </submittedName>
</protein>
<organism evidence="6 7">
    <name type="scientific">Cellulomonas humilata</name>
    <dbReference type="NCBI Taxonomy" id="144055"/>
    <lineage>
        <taxon>Bacteria</taxon>
        <taxon>Bacillati</taxon>
        <taxon>Actinomycetota</taxon>
        <taxon>Actinomycetes</taxon>
        <taxon>Micrococcales</taxon>
        <taxon>Cellulomonadaceae</taxon>
        <taxon>Cellulomonas</taxon>
    </lineage>
</organism>
<dbReference type="Pfam" id="PF00899">
    <property type="entry name" value="ThiF"/>
    <property type="match status" value="1"/>
</dbReference>
<evidence type="ECO:0000313" key="6">
    <source>
        <dbReference type="EMBL" id="NUU15781.1"/>
    </source>
</evidence>
<evidence type="ECO:0000313" key="7">
    <source>
        <dbReference type="Proteomes" id="UP000565724"/>
    </source>
</evidence>
<comment type="pathway">
    <text evidence="1">Metabolic intermediate biosynthesis; chorismate biosynthesis; chorismate from D-erythrose 4-phosphate and phosphoenolpyruvate: step 4/7.</text>
</comment>
<dbReference type="EMBL" id="JABMCI010000034">
    <property type="protein sequence ID" value="NUU15781.1"/>
    <property type="molecule type" value="Genomic_DNA"/>
</dbReference>
<comment type="caution">
    <text evidence="6">The sequence shown here is derived from an EMBL/GenBank/DDBJ whole genome shotgun (WGS) entry which is preliminary data.</text>
</comment>
<feature type="region of interest" description="Disordered" evidence="3">
    <location>
        <begin position="288"/>
        <end position="307"/>
    </location>
</feature>
<dbReference type="Pfam" id="PF08501">
    <property type="entry name" value="Shikimate_dh_N"/>
    <property type="match status" value="1"/>
</dbReference>
<feature type="domain" description="Shikimate dehydrogenase substrate binding N-terminal" evidence="5">
    <location>
        <begin position="11"/>
        <end position="98"/>
    </location>
</feature>
<name>A0A7Y5ZX83_9CELL</name>
<dbReference type="GO" id="GO:0009423">
    <property type="term" value="P:chorismate biosynthetic process"/>
    <property type="evidence" value="ECO:0007669"/>
    <property type="project" value="TreeGrafter"/>
</dbReference>
<accession>A0A7Y5ZX83</accession>
<evidence type="ECO:0000256" key="2">
    <source>
        <dbReference type="ARBA" id="ARBA00023141"/>
    </source>
</evidence>
<dbReference type="InterPro" id="IPR013708">
    <property type="entry name" value="Shikimate_DH-bd_N"/>
</dbReference>
<dbReference type="GO" id="GO:0019632">
    <property type="term" value="P:shikimate metabolic process"/>
    <property type="evidence" value="ECO:0007669"/>
    <property type="project" value="TreeGrafter"/>
</dbReference>
<dbReference type="RefSeq" id="WP_175345691.1">
    <property type="nucleotide sequence ID" value="NZ_JABMCI010000034.1"/>
</dbReference>
<dbReference type="AlphaFoldDB" id="A0A7Y5ZX83"/>
<dbReference type="SUPFAM" id="SSF53223">
    <property type="entry name" value="Aminoacid dehydrogenase-like, N-terminal domain"/>
    <property type="match status" value="1"/>
</dbReference>
<dbReference type="CDD" id="cd01065">
    <property type="entry name" value="NAD_bind_Shikimate_DH"/>
    <property type="match status" value="1"/>
</dbReference>
<evidence type="ECO:0000256" key="1">
    <source>
        <dbReference type="ARBA" id="ARBA00004871"/>
    </source>
</evidence>
<feature type="domain" description="THIF-type NAD/FAD binding fold" evidence="4">
    <location>
        <begin position="130"/>
        <end position="163"/>
    </location>
</feature>
<reference evidence="6 7" key="1">
    <citation type="submission" date="2020-05" db="EMBL/GenBank/DDBJ databases">
        <title>Genome Sequencing of Type Strains.</title>
        <authorList>
            <person name="Lemaire J.F."/>
            <person name="Inderbitzin P."/>
            <person name="Gregorio O.A."/>
            <person name="Collins S.B."/>
            <person name="Wespe N."/>
            <person name="Knight-Connoni V."/>
        </authorList>
    </citation>
    <scope>NUCLEOTIDE SEQUENCE [LARGE SCALE GENOMIC DNA]</scope>
    <source>
        <strain evidence="6 7">ATCC 25174</strain>
    </source>
</reference>
<dbReference type="GO" id="GO:0050661">
    <property type="term" value="F:NADP binding"/>
    <property type="evidence" value="ECO:0007669"/>
    <property type="project" value="TreeGrafter"/>
</dbReference>
<feature type="compositionally biased region" description="Pro residues" evidence="3">
    <location>
        <begin position="298"/>
        <end position="307"/>
    </location>
</feature>
<dbReference type="InterPro" id="IPR046346">
    <property type="entry name" value="Aminoacid_DH-like_N_sf"/>
</dbReference>
<evidence type="ECO:0000256" key="3">
    <source>
        <dbReference type="SAM" id="MobiDB-lite"/>
    </source>
</evidence>
<sequence length="307" mass="32020">MNARRSILAGLLGRGVGPSLTPELHEREAARQGLRYVYKTVDLDDGQLDPRHLRELLRSAVELGFDGLNVTHPIKQAMVPLVDRVSSEVAAIGALNTVVVSDGLTTGHNSDVTGFTAAFLDGLPDADLGEVLLLGAGGAGTAVAHALAALGVRRLSVADPDVERVRALVRSLDRTPHQVQVDGVAPHDVPAALAHVAGLVNASPIGMTGHPGAPVDTSALPPGLWVADIVYRPLFTALLRDAHARGCRTLSGAGMAVHQAADTFELITGRPAHRADMFGDFDELVAAETGGDRHTPEAPAPGSPTRK</sequence>
<dbReference type="GO" id="GO:0004764">
    <property type="term" value="F:shikimate 3-dehydrogenase (NADP+) activity"/>
    <property type="evidence" value="ECO:0007669"/>
    <property type="project" value="UniProtKB-EC"/>
</dbReference>
<keyword evidence="2" id="KW-0057">Aromatic amino acid biosynthesis</keyword>
<gene>
    <name evidence="6" type="ORF">HP550_00765</name>
</gene>
<keyword evidence="7" id="KW-1185">Reference proteome</keyword>
<dbReference type="Gene3D" id="3.40.50.720">
    <property type="entry name" value="NAD(P)-binding Rossmann-like Domain"/>
    <property type="match status" value="1"/>
</dbReference>
<dbReference type="Gene3D" id="3.40.50.10860">
    <property type="entry name" value="Leucine Dehydrogenase, chain A, domain 1"/>
    <property type="match status" value="1"/>
</dbReference>
<dbReference type="NCBIfam" id="NF009201">
    <property type="entry name" value="PRK12549.1"/>
    <property type="match status" value="1"/>
</dbReference>
<evidence type="ECO:0000259" key="4">
    <source>
        <dbReference type="Pfam" id="PF00899"/>
    </source>
</evidence>